<proteinExistence type="predicted"/>
<evidence type="ECO:0000259" key="1">
    <source>
        <dbReference type="SMART" id="SM01022"/>
    </source>
</evidence>
<dbReference type="PANTHER" id="PTHR39203:SF1">
    <property type="entry name" value="CYTOPLASMIC PROTEIN"/>
    <property type="match status" value="1"/>
</dbReference>
<dbReference type="EMBL" id="JAAXZR010000019">
    <property type="protein sequence ID" value="NLT79549.1"/>
    <property type="molecule type" value="Genomic_DNA"/>
</dbReference>
<protein>
    <submittedName>
        <fullName evidence="2">ASCH domain-containing protein</fullName>
    </submittedName>
</protein>
<dbReference type="Proteomes" id="UP000767327">
    <property type="component" value="Unassembled WGS sequence"/>
</dbReference>
<name>A0A971ICF5_9BIFI</name>
<dbReference type="InterPro" id="IPR015947">
    <property type="entry name" value="PUA-like_sf"/>
</dbReference>
<dbReference type="InterPro" id="IPR009326">
    <property type="entry name" value="DUF984"/>
</dbReference>
<comment type="caution">
    <text evidence="2">The sequence shown here is derived from an EMBL/GenBank/DDBJ whole genome shotgun (WGS) entry which is preliminary data.</text>
</comment>
<dbReference type="InterPro" id="IPR007374">
    <property type="entry name" value="ASCH_domain"/>
</dbReference>
<sequence length="137" mass="15460">MIAELPKDEFAYPGPVRDTLLEAIFSGAKTSTASLYRDFELTGESLPKVGDLNVVIDSTGNDVAILRYTAVTTTRFIDVDDQHAKDEGEGYTDASGWRQVHRQFWTSDEYLAEYGEDFTLDDDTPVVLERFELARRL</sequence>
<accession>A0A971ICF5</accession>
<dbReference type="SMART" id="SM01022">
    <property type="entry name" value="ASCH"/>
    <property type="match status" value="1"/>
</dbReference>
<evidence type="ECO:0000313" key="2">
    <source>
        <dbReference type="EMBL" id="NLT79549.1"/>
    </source>
</evidence>
<reference evidence="2" key="1">
    <citation type="journal article" date="2020" name="Biotechnol. Biofuels">
        <title>New insights from the biogas microbiome by comprehensive genome-resolved metagenomics of nearly 1600 species originating from multiple anaerobic digesters.</title>
        <authorList>
            <person name="Campanaro S."/>
            <person name="Treu L."/>
            <person name="Rodriguez-R L.M."/>
            <person name="Kovalovszki A."/>
            <person name="Ziels R.M."/>
            <person name="Maus I."/>
            <person name="Zhu X."/>
            <person name="Kougias P.G."/>
            <person name="Basile A."/>
            <person name="Luo G."/>
            <person name="Schluter A."/>
            <person name="Konstantinidis K.T."/>
            <person name="Angelidaki I."/>
        </authorList>
    </citation>
    <scope>NUCLEOTIDE SEQUENCE</scope>
    <source>
        <strain evidence="2">AS01afH2WH_6</strain>
    </source>
</reference>
<dbReference type="Pfam" id="PF04266">
    <property type="entry name" value="ASCH"/>
    <property type="match status" value="1"/>
</dbReference>
<dbReference type="AlphaFoldDB" id="A0A971ICF5"/>
<organism evidence="2 3">
    <name type="scientific">Bifidobacterium crudilactis</name>
    <dbReference type="NCBI Taxonomy" id="327277"/>
    <lineage>
        <taxon>Bacteria</taxon>
        <taxon>Bacillati</taxon>
        <taxon>Actinomycetota</taxon>
        <taxon>Actinomycetes</taxon>
        <taxon>Bifidobacteriales</taxon>
        <taxon>Bifidobacteriaceae</taxon>
        <taxon>Bifidobacterium</taxon>
    </lineage>
</organism>
<feature type="domain" description="ASCH" evidence="1">
    <location>
        <begin position="10"/>
        <end position="135"/>
    </location>
</feature>
<evidence type="ECO:0000313" key="3">
    <source>
        <dbReference type="Proteomes" id="UP000767327"/>
    </source>
</evidence>
<dbReference type="PANTHER" id="PTHR39203">
    <property type="entry name" value="CYTOPLASMIC PROTEIN-RELATED"/>
    <property type="match status" value="1"/>
</dbReference>
<reference evidence="2" key="2">
    <citation type="submission" date="2020-01" db="EMBL/GenBank/DDBJ databases">
        <authorList>
            <person name="Campanaro S."/>
        </authorList>
    </citation>
    <scope>NUCLEOTIDE SEQUENCE</scope>
    <source>
        <strain evidence="2">AS01afH2WH_6</strain>
    </source>
</reference>
<gene>
    <name evidence="2" type="ORF">GXW98_04585</name>
</gene>
<dbReference type="Gene3D" id="3.10.400.10">
    <property type="entry name" value="Sulfate adenylyltransferase"/>
    <property type="match status" value="1"/>
</dbReference>
<dbReference type="PIRSF" id="PIRSF021320">
    <property type="entry name" value="DUF984"/>
    <property type="match status" value="1"/>
</dbReference>
<dbReference type="SUPFAM" id="SSF88697">
    <property type="entry name" value="PUA domain-like"/>
    <property type="match status" value="1"/>
</dbReference>